<comment type="caution">
    <text evidence="2">The sequence shown here is derived from an EMBL/GenBank/DDBJ whole genome shotgun (WGS) entry which is preliminary data.</text>
</comment>
<dbReference type="PRINTS" id="PR00778">
    <property type="entry name" value="HTHARSR"/>
</dbReference>
<dbReference type="Proteomes" id="UP000565205">
    <property type="component" value="Unassembled WGS sequence"/>
</dbReference>
<evidence type="ECO:0000259" key="1">
    <source>
        <dbReference type="PROSITE" id="PS50987"/>
    </source>
</evidence>
<dbReference type="AlphaFoldDB" id="A0A839UVQ5"/>
<dbReference type="Pfam" id="PF01022">
    <property type="entry name" value="HTH_5"/>
    <property type="match status" value="1"/>
</dbReference>
<evidence type="ECO:0000313" key="4">
    <source>
        <dbReference type="Proteomes" id="UP000557688"/>
    </source>
</evidence>
<dbReference type="GO" id="GO:0003700">
    <property type="term" value="F:DNA-binding transcription factor activity"/>
    <property type="evidence" value="ECO:0007669"/>
    <property type="project" value="InterPro"/>
</dbReference>
<sequence length="302" mass="32936">MNHALELFNAVADPSRLRILALLRVMELSVGELAQSLGQSQPRVSRHVKILDSAGLLARRREGAWTFLAPTQAAKPVYAILDAEPADPVLADDRARLEAIRAIRVEEADSYFDRQAPHWDALRSLQVPEAQVEAAIVERLSGAPIGRLLDIGTGTGRMLELLGPLAASATGFDRSPAMLRLARAKLPALDLRQGDMYALPIPPAAFDTVVMHQVLHYAQHPGAAIAEAARGLAEEGRLLVVDFATHRSEALRERHAHQWLGFSDAQIGAWFTEAGLESSPPLALEGALTVKLWLGRKERSFL</sequence>
<dbReference type="SMART" id="SM00418">
    <property type="entry name" value="HTH_ARSR"/>
    <property type="match status" value="1"/>
</dbReference>
<dbReference type="SUPFAM" id="SSF53335">
    <property type="entry name" value="S-adenosyl-L-methionine-dependent methyltransferases"/>
    <property type="match status" value="1"/>
</dbReference>
<evidence type="ECO:0000313" key="3">
    <source>
        <dbReference type="EMBL" id="NVN30552.1"/>
    </source>
</evidence>
<dbReference type="InterPro" id="IPR011991">
    <property type="entry name" value="ArsR-like_HTH"/>
</dbReference>
<gene>
    <name evidence="2" type="ORF">FHR90_000280</name>
    <name evidence="3" type="ORF">HUK83_09450</name>
</gene>
<proteinExistence type="predicted"/>
<feature type="domain" description="HTH arsR-type" evidence="1">
    <location>
        <begin position="1"/>
        <end position="92"/>
    </location>
</feature>
<dbReference type="InterPro" id="IPR029063">
    <property type="entry name" value="SAM-dependent_MTases_sf"/>
</dbReference>
<organism evidence="2 4">
    <name type="scientific">Endobacter medicaginis</name>
    <dbReference type="NCBI Taxonomy" id="1181271"/>
    <lineage>
        <taxon>Bacteria</taxon>
        <taxon>Pseudomonadati</taxon>
        <taxon>Pseudomonadota</taxon>
        <taxon>Alphaproteobacteria</taxon>
        <taxon>Acetobacterales</taxon>
        <taxon>Acetobacteraceae</taxon>
        <taxon>Endobacter</taxon>
    </lineage>
</organism>
<dbReference type="Pfam" id="PF08241">
    <property type="entry name" value="Methyltransf_11"/>
    <property type="match status" value="1"/>
</dbReference>
<dbReference type="InterPro" id="IPR013216">
    <property type="entry name" value="Methyltransf_11"/>
</dbReference>
<name>A0A839UVQ5_9PROT</name>
<dbReference type="GO" id="GO:0008757">
    <property type="term" value="F:S-adenosylmethionine-dependent methyltransferase activity"/>
    <property type="evidence" value="ECO:0007669"/>
    <property type="project" value="InterPro"/>
</dbReference>
<reference evidence="3 5" key="1">
    <citation type="submission" date="2020-06" db="EMBL/GenBank/DDBJ databases">
        <title>Description of novel acetic acid bacteria.</title>
        <authorList>
            <person name="Sombolestani A."/>
        </authorList>
    </citation>
    <scope>NUCLEOTIDE SEQUENCE [LARGE SCALE GENOMIC DNA]</scope>
    <source>
        <strain evidence="3 5">LMG 26838</strain>
    </source>
</reference>
<dbReference type="PANTHER" id="PTHR42912:SF93">
    <property type="entry name" value="N6-ADENOSINE-METHYLTRANSFERASE TMT1A"/>
    <property type="match status" value="1"/>
</dbReference>
<dbReference type="CDD" id="cd00090">
    <property type="entry name" value="HTH_ARSR"/>
    <property type="match status" value="1"/>
</dbReference>
<dbReference type="InterPro" id="IPR001845">
    <property type="entry name" value="HTH_ArsR_DNA-bd_dom"/>
</dbReference>
<dbReference type="EMBL" id="JACHXV010000001">
    <property type="protein sequence ID" value="MBB3172474.1"/>
    <property type="molecule type" value="Genomic_DNA"/>
</dbReference>
<dbReference type="InterPro" id="IPR050508">
    <property type="entry name" value="Methyltransf_Superfamily"/>
</dbReference>
<dbReference type="InterPro" id="IPR036390">
    <property type="entry name" value="WH_DNA-bd_sf"/>
</dbReference>
<dbReference type="SUPFAM" id="SSF46785">
    <property type="entry name" value="Winged helix' DNA-binding domain"/>
    <property type="match status" value="1"/>
</dbReference>
<dbReference type="PROSITE" id="PS50987">
    <property type="entry name" value="HTH_ARSR_2"/>
    <property type="match status" value="1"/>
</dbReference>
<accession>A0A839UVQ5</accession>
<evidence type="ECO:0000313" key="5">
    <source>
        <dbReference type="Proteomes" id="UP000565205"/>
    </source>
</evidence>
<dbReference type="RefSeq" id="WP_176624175.1">
    <property type="nucleotide sequence ID" value="NZ_JABXXQ010000173.1"/>
</dbReference>
<keyword evidence="4" id="KW-1185">Reference proteome</keyword>
<evidence type="ECO:0000313" key="2">
    <source>
        <dbReference type="EMBL" id="MBB3172474.1"/>
    </source>
</evidence>
<dbReference type="EMBL" id="JABXXQ010000173">
    <property type="protein sequence ID" value="NVN30552.1"/>
    <property type="molecule type" value="Genomic_DNA"/>
</dbReference>
<protein>
    <submittedName>
        <fullName evidence="2">ArsR family transcriptional regulator</fullName>
    </submittedName>
    <submittedName>
        <fullName evidence="3">Metalloregulator ArsR/SmtB family transcription factor</fullName>
    </submittedName>
</protein>
<dbReference type="NCBIfam" id="NF033788">
    <property type="entry name" value="HTH_metalloreg"/>
    <property type="match status" value="1"/>
</dbReference>
<dbReference type="Proteomes" id="UP000557688">
    <property type="component" value="Unassembled WGS sequence"/>
</dbReference>
<dbReference type="CDD" id="cd02440">
    <property type="entry name" value="AdoMet_MTases"/>
    <property type="match status" value="1"/>
</dbReference>
<dbReference type="InterPro" id="IPR036388">
    <property type="entry name" value="WH-like_DNA-bd_sf"/>
</dbReference>
<reference evidence="2 4" key="2">
    <citation type="submission" date="2020-08" db="EMBL/GenBank/DDBJ databases">
        <title>Genomic Encyclopedia of Type Strains, Phase III (KMG-III): the genomes of soil and plant-associated and newly described type strains.</title>
        <authorList>
            <person name="Whitman W."/>
        </authorList>
    </citation>
    <scope>NUCLEOTIDE SEQUENCE [LARGE SCALE GENOMIC DNA]</scope>
    <source>
        <strain evidence="2 4">CECT 8088</strain>
    </source>
</reference>
<dbReference type="Gene3D" id="3.40.50.150">
    <property type="entry name" value="Vaccinia Virus protein VP39"/>
    <property type="match status" value="1"/>
</dbReference>
<dbReference type="Gene3D" id="1.10.10.10">
    <property type="entry name" value="Winged helix-like DNA-binding domain superfamily/Winged helix DNA-binding domain"/>
    <property type="match status" value="1"/>
</dbReference>
<dbReference type="PANTHER" id="PTHR42912">
    <property type="entry name" value="METHYLTRANSFERASE"/>
    <property type="match status" value="1"/>
</dbReference>